<dbReference type="InterPro" id="IPR014710">
    <property type="entry name" value="RmlC-like_jellyroll"/>
</dbReference>
<sequence>MRGYIINLEEKTQENNTFRTVLYTTRHSQLVVMSLLPGQDIGSEIHKDVDQFIRVERGQGKAILNNEEHDLRDGYAVMIPAGTEHNIINTQSSESMKLYTVYSPPEHKDKTVHETKEEALTHEEHFDGSTT</sequence>
<proteinExistence type="predicted"/>
<dbReference type="PANTHER" id="PTHR43346:SF1">
    <property type="entry name" value="QUERCETIN 2,3-DIOXYGENASE-RELATED"/>
    <property type="match status" value="1"/>
</dbReference>
<comment type="caution">
    <text evidence="2">The sequence shown here is derived from an EMBL/GenBank/DDBJ whole genome shotgun (WGS) entry which is preliminary data.</text>
</comment>
<evidence type="ECO:0000313" key="3">
    <source>
        <dbReference type="Proteomes" id="UP000236846"/>
    </source>
</evidence>
<protein>
    <submittedName>
        <fullName evidence="2">Cupin</fullName>
    </submittedName>
</protein>
<evidence type="ECO:0000313" key="2">
    <source>
        <dbReference type="EMBL" id="PIR26260.1"/>
    </source>
</evidence>
<dbReference type="EMBL" id="PCXE01000031">
    <property type="protein sequence ID" value="PIR26260.1"/>
    <property type="molecule type" value="Genomic_DNA"/>
</dbReference>
<dbReference type="InterPro" id="IPR011051">
    <property type="entry name" value="RmlC_Cupin_sf"/>
</dbReference>
<dbReference type="Gene3D" id="2.60.120.10">
    <property type="entry name" value="Jelly Rolls"/>
    <property type="match status" value="1"/>
</dbReference>
<dbReference type="CDD" id="cd02223">
    <property type="entry name" value="cupin_Bh2720-like"/>
    <property type="match status" value="1"/>
</dbReference>
<feature type="domain" description="Cupin type-2" evidence="1">
    <location>
        <begin position="32"/>
        <end position="102"/>
    </location>
</feature>
<dbReference type="InterPro" id="IPR052538">
    <property type="entry name" value="Flavonoid_dioxygenase-like"/>
</dbReference>
<gene>
    <name evidence="2" type="ORF">COV41_01790</name>
</gene>
<evidence type="ECO:0000259" key="1">
    <source>
        <dbReference type="Pfam" id="PF07883"/>
    </source>
</evidence>
<reference evidence="2 3" key="1">
    <citation type="submission" date="2017-09" db="EMBL/GenBank/DDBJ databases">
        <title>Depth-based differentiation of microbial function through sediment-hosted aquifers and enrichment of novel symbionts in the deep terrestrial subsurface.</title>
        <authorList>
            <person name="Probst A.J."/>
            <person name="Ladd B."/>
            <person name="Jarett J.K."/>
            <person name="Geller-Mcgrath D.E."/>
            <person name="Sieber C.M."/>
            <person name="Emerson J.B."/>
            <person name="Anantharaman K."/>
            <person name="Thomas B.C."/>
            <person name="Malmstrom R."/>
            <person name="Stieglmeier M."/>
            <person name="Klingl A."/>
            <person name="Woyke T."/>
            <person name="Ryan C.M."/>
            <person name="Banfield J.F."/>
        </authorList>
    </citation>
    <scope>NUCLEOTIDE SEQUENCE [LARGE SCALE GENOMIC DNA]</scope>
    <source>
        <strain evidence="2">CG11_big_fil_rev_8_21_14_0_20_43_10</strain>
    </source>
</reference>
<dbReference type="InterPro" id="IPR013096">
    <property type="entry name" value="Cupin_2"/>
</dbReference>
<name>A0A2H0PW54_9BACT</name>
<dbReference type="Pfam" id="PF07883">
    <property type="entry name" value="Cupin_2"/>
    <property type="match status" value="1"/>
</dbReference>
<dbReference type="PANTHER" id="PTHR43346">
    <property type="entry name" value="LIGAND BINDING DOMAIN PROTEIN, PUTATIVE (AFU_ORTHOLOGUE AFUA_6G14370)-RELATED"/>
    <property type="match status" value="1"/>
</dbReference>
<accession>A0A2H0PW54</accession>
<dbReference type="AlphaFoldDB" id="A0A2H0PW54"/>
<dbReference type="Proteomes" id="UP000236846">
    <property type="component" value="Unassembled WGS sequence"/>
</dbReference>
<organism evidence="2 3">
    <name type="scientific">Candidatus Brennerbacteria bacterium CG11_big_fil_rev_8_21_14_0_20_43_10</name>
    <dbReference type="NCBI Taxonomy" id="1974523"/>
    <lineage>
        <taxon>Bacteria</taxon>
        <taxon>Candidatus Brenneribacteriota</taxon>
    </lineage>
</organism>
<dbReference type="SUPFAM" id="SSF51182">
    <property type="entry name" value="RmlC-like cupins"/>
    <property type="match status" value="1"/>
</dbReference>